<feature type="domain" description="F5/8 type C" evidence="1">
    <location>
        <begin position="1"/>
        <end position="99"/>
    </location>
</feature>
<evidence type="ECO:0000313" key="4">
    <source>
        <dbReference type="Proteomes" id="UP001159428"/>
    </source>
</evidence>
<dbReference type="InterPro" id="IPR002048">
    <property type="entry name" value="EF_hand_dom"/>
</dbReference>
<dbReference type="Pfam" id="PF00754">
    <property type="entry name" value="F5_F8_type_C"/>
    <property type="match status" value="2"/>
</dbReference>
<dbReference type="AlphaFoldDB" id="A0AAU9X446"/>
<dbReference type="PROSITE" id="PS01286">
    <property type="entry name" value="FA58C_2"/>
    <property type="match status" value="1"/>
</dbReference>
<sequence length="391" mass="44202">LGLESGVITDGQITASSEAGAKLAPSNARLHLKKQKTPRKRDGGWSAKKSDVNQWLQIDLFDENAKVTGVATQGREDNNQWVLEYKLQFSDDGVDFQDYITSFSNPVFICIKNIAQTCANPLGMESGEISDAQLSASSKVGTNHGPQRGRLNIWRQWSSRGAWSAETDDVNQWFQIDLLSQYTKVTAIATQGSEDMKEWVTKYKLHHSQDGVNFDSYKEPGEAIDKDFAGNKDQNTIVYHKLKKPIIARFIRFVPMAWFGHISMRVELYGCSAMLENLDENGDGFASQSEIVNFGLVWQDDGKFNLEETKILMSKDLEKKKMICHFKATDTNHDLFVTAEELKTRFEHLKYDITQDGVVEFIQQGDDDVADNKFNYNVVGFLAWKTLVHSS</sequence>
<name>A0AAU9X446_9CNID</name>
<dbReference type="PANTHER" id="PTHR24543:SF325">
    <property type="entry name" value="F5_8 TYPE C DOMAIN-CONTAINING PROTEIN"/>
    <property type="match status" value="1"/>
</dbReference>
<evidence type="ECO:0000259" key="2">
    <source>
        <dbReference type="PROSITE" id="PS50222"/>
    </source>
</evidence>
<keyword evidence="4" id="KW-1185">Reference proteome</keyword>
<dbReference type="SMART" id="SM00231">
    <property type="entry name" value="FA58C"/>
    <property type="match status" value="1"/>
</dbReference>
<comment type="caution">
    <text evidence="3">The sequence shown here is derived from an EMBL/GenBank/DDBJ whole genome shotgun (WGS) entry which is preliminary data.</text>
</comment>
<dbReference type="CDD" id="cd00057">
    <property type="entry name" value="FA58C"/>
    <property type="match status" value="1"/>
</dbReference>
<feature type="domain" description="F5/8 type C" evidence="1">
    <location>
        <begin position="118"/>
        <end position="271"/>
    </location>
</feature>
<accession>A0AAU9X446</accession>
<dbReference type="InterPro" id="IPR008979">
    <property type="entry name" value="Galactose-bd-like_sf"/>
</dbReference>
<evidence type="ECO:0000259" key="1">
    <source>
        <dbReference type="PROSITE" id="PS50022"/>
    </source>
</evidence>
<dbReference type="Gene3D" id="1.10.238.10">
    <property type="entry name" value="EF-hand"/>
    <property type="match status" value="1"/>
</dbReference>
<dbReference type="PROSITE" id="PS50222">
    <property type="entry name" value="EF_HAND_2"/>
    <property type="match status" value="1"/>
</dbReference>
<feature type="non-terminal residue" evidence="3">
    <location>
        <position position="1"/>
    </location>
</feature>
<dbReference type="Proteomes" id="UP001159428">
    <property type="component" value="Unassembled WGS sequence"/>
</dbReference>
<gene>
    <name evidence="3" type="ORF">PMEA_00015848</name>
</gene>
<dbReference type="SUPFAM" id="SSF47473">
    <property type="entry name" value="EF-hand"/>
    <property type="match status" value="1"/>
</dbReference>
<dbReference type="PANTHER" id="PTHR24543">
    <property type="entry name" value="MULTICOPPER OXIDASE-RELATED"/>
    <property type="match status" value="1"/>
</dbReference>
<organism evidence="3 4">
    <name type="scientific">Pocillopora meandrina</name>
    <dbReference type="NCBI Taxonomy" id="46732"/>
    <lineage>
        <taxon>Eukaryota</taxon>
        <taxon>Metazoa</taxon>
        <taxon>Cnidaria</taxon>
        <taxon>Anthozoa</taxon>
        <taxon>Hexacorallia</taxon>
        <taxon>Scleractinia</taxon>
        <taxon>Astrocoeniina</taxon>
        <taxon>Pocilloporidae</taxon>
        <taxon>Pocillopora</taxon>
    </lineage>
</organism>
<dbReference type="EMBL" id="CALNXJ010000029">
    <property type="protein sequence ID" value="CAH3135665.1"/>
    <property type="molecule type" value="Genomic_DNA"/>
</dbReference>
<reference evidence="3 4" key="1">
    <citation type="submission" date="2022-05" db="EMBL/GenBank/DDBJ databases">
        <authorList>
            <consortium name="Genoscope - CEA"/>
            <person name="William W."/>
        </authorList>
    </citation>
    <scope>NUCLEOTIDE SEQUENCE [LARGE SCALE GENOMIC DNA]</scope>
</reference>
<dbReference type="PROSITE" id="PS50022">
    <property type="entry name" value="FA58C_3"/>
    <property type="match status" value="2"/>
</dbReference>
<dbReference type="InterPro" id="IPR000421">
    <property type="entry name" value="FA58C"/>
</dbReference>
<dbReference type="InterPro" id="IPR011992">
    <property type="entry name" value="EF-hand-dom_pair"/>
</dbReference>
<protein>
    <submittedName>
        <fullName evidence="3">Uncharacterized protein</fullName>
    </submittedName>
</protein>
<dbReference type="FunFam" id="2.60.120.260:FF:000016">
    <property type="entry name" value="Contactin-associated protein-like 4 isoform 1"/>
    <property type="match status" value="1"/>
</dbReference>
<proteinExistence type="predicted"/>
<feature type="domain" description="EF-hand" evidence="2">
    <location>
        <begin position="317"/>
        <end position="352"/>
    </location>
</feature>
<dbReference type="SUPFAM" id="SSF49785">
    <property type="entry name" value="Galactose-binding domain-like"/>
    <property type="match status" value="2"/>
</dbReference>
<dbReference type="GO" id="GO:0005509">
    <property type="term" value="F:calcium ion binding"/>
    <property type="evidence" value="ECO:0007669"/>
    <property type="project" value="InterPro"/>
</dbReference>
<dbReference type="Gene3D" id="2.60.120.260">
    <property type="entry name" value="Galactose-binding domain-like"/>
    <property type="match status" value="2"/>
</dbReference>
<evidence type="ECO:0000313" key="3">
    <source>
        <dbReference type="EMBL" id="CAH3135665.1"/>
    </source>
</evidence>